<keyword evidence="2" id="KW-0472">Membrane</keyword>
<keyword evidence="5" id="KW-1185">Reference proteome</keyword>
<dbReference type="EMBL" id="QMKO01003070">
    <property type="protein sequence ID" value="RTG81938.1"/>
    <property type="molecule type" value="Genomic_DNA"/>
</dbReference>
<evidence type="ECO:0000259" key="3">
    <source>
        <dbReference type="Pfam" id="PF05030"/>
    </source>
</evidence>
<proteinExistence type="inferred from homology"/>
<evidence type="ECO:0000313" key="5">
    <source>
        <dbReference type="Proteomes" id="UP000290809"/>
    </source>
</evidence>
<keyword evidence="2" id="KW-1133">Transmembrane helix</keyword>
<protein>
    <recommendedName>
        <fullName evidence="3">SS18 N-terminal domain-containing protein</fullName>
    </recommendedName>
</protein>
<evidence type="ECO:0000256" key="1">
    <source>
        <dbReference type="ARBA" id="ARBA00007945"/>
    </source>
</evidence>
<name>A0A430Q2Q2_SCHBO</name>
<dbReference type="Proteomes" id="UP000290809">
    <property type="component" value="Unassembled WGS sequence"/>
</dbReference>
<keyword evidence="2" id="KW-0812">Transmembrane</keyword>
<dbReference type="InterPro" id="IPR007726">
    <property type="entry name" value="SS18_N"/>
</dbReference>
<comment type="caution">
    <text evidence="4">The sequence shown here is derived from an EMBL/GenBank/DDBJ whole genome shotgun (WGS) entry which is preliminary data.</text>
</comment>
<evidence type="ECO:0000256" key="2">
    <source>
        <dbReference type="SAM" id="Phobius"/>
    </source>
</evidence>
<reference evidence="4 5" key="1">
    <citation type="journal article" date="2019" name="PLoS Pathog.">
        <title>Genome sequence of the bovine parasite Schistosoma bovis Tanzania.</title>
        <authorList>
            <person name="Oey H."/>
            <person name="Zakrzewski M."/>
            <person name="Gobert G."/>
            <person name="Gravermann K."/>
            <person name="Stoye J."/>
            <person name="Jones M."/>
            <person name="Mcmanus D."/>
            <person name="Krause L."/>
        </authorList>
    </citation>
    <scope>NUCLEOTIDE SEQUENCE [LARGE SCALE GENOMIC DNA]</scope>
    <source>
        <strain evidence="4 5">TAN1997</strain>
    </source>
</reference>
<dbReference type="STRING" id="6184.A0A430Q2Q2"/>
<comment type="similarity">
    <text evidence="1">Belongs to the SS18 family.</text>
</comment>
<organism evidence="4 5">
    <name type="scientific">Schistosoma bovis</name>
    <name type="common">Blood fluke</name>
    <dbReference type="NCBI Taxonomy" id="6184"/>
    <lineage>
        <taxon>Eukaryota</taxon>
        <taxon>Metazoa</taxon>
        <taxon>Spiralia</taxon>
        <taxon>Lophotrochozoa</taxon>
        <taxon>Platyhelminthes</taxon>
        <taxon>Trematoda</taxon>
        <taxon>Digenea</taxon>
        <taxon>Strigeidida</taxon>
        <taxon>Schistosomatoidea</taxon>
        <taxon>Schistosomatidae</taxon>
        <taxon>Schistosoma</taxon>
    </lineage>
</organism>
<sequence>MSQAFAQNSSRYVIAHEATSAKRLLDENEHIIDLVSDLARKGRFREPVQLQAVLERNVVYLVSSVFFWLAFFGELVFYGMMTLTPCPTLLYPGLRLAVASGGTPGGVQIEDRC</sequence>
<dbReference type="AlphaFoldDB" id="A0A430Q2Q2"/>
<gene>
    <name evidence="4" type="ORF">DC041_0007950</name>
</gene>
<dbReference type="Pfam" id="PF05030">
    <property type="entry name" value="SSXT"/>
    <property type="match status" value="1"/>
</dbReference>
<evidence type="ECO:0000313" key="4">
    <source>
        <dbReference type="EMBL" id="RTG81938.1"/>
    </source>
</evidence>
<feature type="transmembrane region" description="Helical" evidence="2">
    <location>
        <begin position="58"/>
        <end position="81"/>
    </location>
</feature>
<accession>A0A430Q2Q2</accession>
<feature type="domain" description="SS18 N-terminal" evidence="3">
    <location>
        <begin position="21"/>
        <end position="62"/>
    </location>
</feature>